<gene>
    <name evidence="1" type="ORF">L6452_15835</name>
</gene>
<organism evidence="1 2">
    <name type="scientific">Arctium lappa</name>
    <name type="common">Greater burdock</name>
    <name type="synonym">Lappa major</name>
    <dbReference type="NCBI Taxonomy" id="4217"/>
    <lineage>
        <taxon>Eukaryota</taxon>
        <taxon>Viridiplantae</taxon>
        <taxon>Streptophyta</taxon>
        <taxon>Embryophyta</taxon>
        <taxon>Tracheophyta</taxon>
        <taxon>Spermatophyta</taxon>
        <taxon>Magnoliopsida</taxon>
        <taxon>eudicotyledons</taxon>
        <taxon>Gunneridae</taxon>
        <taxon>Pentapetalae</taxon>
        <taxon>asterids</taxon>
        <taxon>campanulids</taxon>
        <taxon>Asterales</taxon>
        <taxon>Asteraceae</taxon>
        <taxon>Carduoideae</taxon>
        <taxon>Cardueae</taxon>
        <taxon>Arctiinae</taxon>
        <taxon>Arctium</taxon>
    </lineage>
</organism>
<dbReference type="Proteomes" id="UP001055879">
    <property type="component" value="Linkage Group LG04"/>
</dbReference>
<accession>A0ACB9CPZ5</accession>
<dbReference type="EMBL" id="CM042050">
    <property type="protein sequence ID" value="KAI3736296.1"/>
    <property type="molecule type" value="Genomic_DNA"/>
</dbReference>
<evidence type="ECO:0000313" key="1">
    <source>
        <dbReference type="EMBL" id="KAI3736296.1"/>
    </source>
</evidence>
<comment type="caution">
    <text evidence="1">The sequence shown here is derived from an EMBL/GenBank/DDBJ whole genome shotgun (WGS) entry which is preliminary data.</text>
</comment>
<reference evidence="2" key="1">
    <citation type="journal article" date="2022" name="Mol. Ecol. Resour.">
        <title>The genomes of chicory, endive, great burdock and yacon provide insights into Asteraceae palaeo-polyploidization history and plant inulin production.</title>
        <authorList>
            <person name="Fan W."/>
            <person name="Wang S."/>
            <person name="Wang H."/>
            <person name="Wang A."/>
            <person name="Jiang F."/>
            <person name="Liu H."/>
            <person name="Zhao H."/>
            <person name="Xu D."/>
            <person name="Zhang Y."/>
        </authorList>
    </citation>
    <scope>NUCLEOTIDE SEQUENCE [LARGE SCALE GENOMIC DNA]</scope>
    <source>
        <strain evidence="2">cv. Niubang</strain>
    </source>
</reference>
<protein>
    <submittedName>
        <fullName evidence="1">Uncharacterized protein</fullName>
    </submittedName>
</protein>
<proteinExistence type="predicted"/>
<keyword evidence="2" id="KW-1185">Reference proteome</keyword>
<reference evidence="1 2" key="2">
    <citation type="journal article" date="2022" name="Mol. Ecol. Resour.">
        <title>The genomes of chicory, endive, great burdock and yacon provide insights into Asteraceae paleo-polyploidization history and plant inulin production.</title>
        <authorList>
            <person name="Fan W."/>
            <person name="Wang S."/>
            <person name="Wang H."/>
            <person name="Wang A."/>
            <person name="Jiang F."/>
            <person name="Liu H."/>
            <person name="Zhao H."/>
            <person name="Xu D."/>
            <person name="Zhang Y."/>
        </authorList>
    </citation>
    <scope>NUCLEOTIDE SEQUENCE [LARGE SCALE GENOMIC DNA]</scope>
    <source>
        <strain evidence="2">cv. Niubang</strain>
    </source>
</reference>
<name>A0ACB9CPZ5_ARCLA</name>
<sequence length="87" mass="10084">MTLMKKMTMSAKEDKDFDVDERITRIMRFWVLGTLRAHNPEAHVSLFVFPQNLFQSNFNVKNSPFPSLFCFPNLESQISSICDHSVA</sequence>
<evidence type="ECO:0000313" key="2">
    <source>
        <dbReference type="Proteomes" id="UP001055879"/>
    </source>
</evidence>